<dbReference type="EMBL" id="CAKOFQ010007989">
    <property type="protein sequence ID" value="CAH2010645.1"/>
    <property type="molecule type" value="Genomic_DNA"/>
</dbReference>
<organism evidence="2 3">
    <name type="scientific">Acanthoscelides obtectus</name>
    <name type="common">Bean weevil</name>
    <name type="synonym">Bruchus obtectus</name>
    <dbReference type="NCBI Taxonomy" id="200917"/>
    <lineage>
        <taxon>Eukaryota</taxon>
        <taxon>Metazoa</taxon>
        <taxon>Ecdysozoa</taxon>
        <taxon>Arthropoda</taxon>
        <taxon>Hexapoda</taxon>
        <taxon>Insecta</taxon>
        <taxon>Pterygota</taxon>
        <taxon>Neoptera</taxon>
        <taxon>Endopterygota</taxon>
        <taxon>Coleoptera</taxon>
        <taxon>Polyphaga</taxon>
        <taxon>Cucujiformia</taxon>
        <taxon>Chrysomeloidea</taxon>
        <taxon>Chrysomelidae</taxon>
        <taxon>Bruchinae</taxon>
        <taxon>Bruchini</taxon>
        <taxon>Acanthoscelides</taxon>
    </lineage>
</organism>
<name>A0A9P0M7I4_ACAOB</name>
<keyword evidence="3" id="KW-1185">Reference proteome</keyword>
<dbReference type="Proteomes" id="UP001152888">
    <property type="component" value="Unassembled WGS sequence"/>
</dbReference>
<feature type="domain" description="EF-hand" evidence="1">
    <location>
        <begin position="47"/>
        <end position="81"/>
    </location>
</feature>
<accession>A0A9P0M7I4</accession>
<evidence type="ECO:0000313" key="2">
    <source>
        <dbReference type="EMBL" id="CAH2010645.1"/>
    </source>
</evidence>
<protein>
    <recommendedName>
        <fullName evidence="1">EF-hand domain-containing protein</fullName>
    </recommendedName>
</protein>
<sequence length="91" mass="10368">MRPATGYGPRPHPVRVFLAVPEIAQNTFFRKMQSQEGLSGSSDHRLALIHEMSSNNFDLIRFASYRTAMKLRFIQKKVNCKYSADSSVSFV</sequence>
<evidence type="ECO:0000313" key="3">
    <source>
        <dbReference type="Proteomes" id="UP001152888"/>
    </source>
</evidence>
<dbReference type="AlphaFoldDB" id="A0A9P0M7I4"/>
<dbReference type="Gene3D" id="6.10.140.70">
    <property type="match status" value="1"/>
</dbReference>
<evidence type="ECO:0000259" key="1">
    <source>
        <dbReference type="Pfam" id="PF09068"/>
    </source>
</evidence>
<reference evidence="2" key="1">
    <citation type="submission" date="2022-03" db="EMBL/GenBank/DDBJ databases">
        <authorList>
            <person name="Sayadi A."/>
        </authorList>
    </citation>
    <scope>NUCLEOTIDE SEQUENCE</scope>
</reference>
<dbReference type="Pfam" id="PF09068">
    <property type="entry name" value="EF-hand_2"/>
    <property type="match status" value="1"/>
</dbReference>
<gene>
    <name evidence="2" type="ORF">ACAOBT_LOCUS31664</name>
</gene>
<dbReference type="OrthoDB" id="6019271at2759"/>
<dbReference type="InterPro" id="IPR015153">
    <property type="entry name" value="EF-hand_dom_typ1"/>
</dbReference>
<proteinExistence type="predicted"/>
<comment type="caution">
    <text evidence="2">The sequence shown here is derived from an EMBL/GenBank/DDBJ whole genome shotgun (WGS) entry which is preliminary data.</text>
</comment>